<dbReference type="NCBIfam" id="NF007031">
    <property type="entry name" value="PRK09496.1-2"/>
    <property type="match status" value="1"/>
</dbReference>
<gene>
    <name evidence="9" type="primary">trkA</name>
    <name evidence="9" type="ORF">J7561_01620</name>
</gene>
<evidence type="ECO:0000313" key="9">
    <source>
        <dbReference type="EMBL" id="MBS7823899.1"/>
    </source>
</evidence>
<dbReference type="InterPro" id="IPR003148">
    <property type="entry name" value="RCK_N"/>
</dbReference>
<dbReference type="PROSITE" id="PS51201">
    <property type="entry name" value="RCK_N"/>
    <property type="match status" value="2"/>
</dbReference>
<evidence type="ECO:0000256" key="1">
    <source>
        <dbReference type="ARBA" id="ARBA00017378"/>
    </source>
</evidence>
<dbReference type="InterPro" id="IPR050721">
    <property type="entry name" value="Trk_Ktr_HKT_K-transport"/>
</dbReference>
<dbReference type="PRINTS" id="PR00335">
    <property type="entry name" value="KUPTAKETRKA"/>
</dbReference>
<feature type="domain" description="RCK N-terminal" evidence="7">
    <location>
        <begin position="235"/>
        <end position="352"/>
    </location>
</feature>
<keyword evidence="4" id="KW-0630">Potassium</keyword>
<dbReference type="Pfam" id="PF02080">
    <property type="entry name" value="TrkA_C"/>
    <property type="match status" value="2"/>
</dbReference>
<name>A0AB35BVY3_9GAMM</name>
<dbReference type="FunFam" id="3.40.50.720:FF:000042">
    <property type="entry name" value="Trk system potassium transporter TrkA"/>
    <property type="match status" value="1"/>
</dbReference>
<dbReference type="InterPro" id="IPR036291">
    <property type="entry name" value="NAD(P)-bd_dom_sf"/>
</dbReference>
<dbReference type="GO" id="GO:0005886">
    <property type="term" value="C:plasma membrane"/>
    <property type="evidence" value="ECO:0007669"/>
    <property type="project" value="InterPro"/>
</dbReference>
<dbReference type="SUPFAM" id="SSF51735">
    <property type="entry name" value="NAD(P)-binding Rossmann-fold domains"/>
    <property type="match status" value="2"/>
</dbReference>
<evidence type="ECO:0000259" key="7">
    <source>
        <dbReference type="PROSITE" id="PS51201"/>
    </source>
</evidence>
<evidence type="ECO:0000259" key="8">
    <source>
        <dbReference type="PROSITE" id="PS51202"/>
    </source>
</evidence>
<organism evidence="9 10">
    <name type="scientific">Wohlfahrtiimonas chitiniclastica</name>
    <dbReference type="NCBI Taxonomy" id="400946"/>
    <lineage>
        <taxon>Bacteria</taxon>
        <taxon>Pseudomonadati</taxon>
        <taxon>Pseudomonadota</taxon>
        <taxon>Gammaproteobacteria</taxon>
        <taxon>Cardiobacteriales</taxon>
        <taxon>Ignatzschineriaceae</taxon>
        <taxon>Wohlfahrtiimonas</taxon>
    </lineage>
</organism>
<feature type="domain" description="RCK N-terminal" evidence="7">
    <location>
        <begin position="1"/>
        <end position="126"/>
    </location>
</feature>
<keyword evidence="5" id="KW-0520">NAD</keyword>
<dbReference type="InterPro" id="IPR006037">
    <property type="entry name" value="RCK_C"/>
</dbReference>
<proteinExistence type="predicted"/>
<dbReference type="EMBL" id="JAGIBU010000001">
    <property type="protein sequence ID" value="MBS7823899.1"/>
    <property type="molecule type" value="Genomic_DNA"/>
</dbReference>
<keyword evidence="6" id="KW-0406">Ion transport</keyword>
<evidence type="ECO:0000256" key="3">
    <source>
        <dbReference type="ARBA" id="ARBA00022538"/>
    </source>
</evidence>
<evidence type="ECO:0000313" key="10">
    <source>
        <dbReference type="Proteomes" id="UP000680020"/>
    </source>
</evidence>
<dbReference type="PROSITE" id="PS51202">
    <property type="entry name" value="RCK_C"/>
    <property type="match status" value="2"/>
</dbReference>
<dbReference type="Pfam" id="PF02254">
    <property type="entry name" value="TrkA_N"/>
    <property type="match status" value="2"/>
</dbReference>
<evidence type="ECO:0000256" key="2">
    <source>
        <dbReference type="ARBA" id="ARBA00022448"/>
    </source>
</evidence>
<reference evidence="9" key="1">
    <citation type="submission" date="2021-03" db="EMBL/GenBank/DDBJ databases">
        <title>Identification and antibiotic profiling of Wohlfahrtiimonas chitiniclastica, an underestimated human pathogen.</title>
        <authorList>
            <person name="Kopf A."/>
            <person name="Bunk B."/>
            <person name="Coldewey S."/>
            <person name="Gunzer F."/>
            <person name="Riedel T."/>
            <person name="Schroettner P."/>
        </authorList>
    </citation>
    <scope>NUCLEOTIDE SEQUENCE</scope>
    <source>
        <strain evidence="9">DSM 100917</strain>
    </source>
</reference>
<dbReference type="Gene3D" id="3.30.70.1450">
    <property type="entry name" value="Regulator of K+ conductance, C-terminal domain"/>
    <property type="match status" value="2"/>
</dbReference>
<dbReference type="InterPro" id="IPR036721">
    <property type="entry name" value="RCK_C_sf"/>
</dbReference>
<dbReference type="PANTHER" id="PTHR43833">
    <property type="entry name" value="POTASSIUM CHANNEL PROTEIN 2-RELATED-RELATED"/>
    <property type="match status" value="1"/>
</dbReference>
<dbReference type="InterPro" id="IPR006036">
    <property type="entry name" value="K_uptake_TrkA"/>
</dbReference>
<feature type="domain" description="RCK C-terminal" evidence="8">
    <location>
        <begin position="372"/>
        <end position="457"/>
    </location>
</feature>
<sequence length="462" mass="50919">MKILILGAGQVGSNAANILSQEAKHEVTIVDVDSNILANLQERYDIRTVVGNASLPHVLDEAGAKEADIVIAVTSSDEVNMIACQLSHTLFDVRLKIARIRSQSYIEYADIFGHELEKAFNIDVIISPEILVKERLKNIINLPGAQQVLRFDRGRVLIVAAQAEEGGRLVGLPIKDLPSHLPDIDVRIVAIFRKDEPLEITGESVIEVGDEVYYLCPQKHARLVMAEIRPSTKIAKKVMIAGGGNIGYRLASALEDDLRVKIIEIDKANAARLTSHLKNALVLNGDCTDEALLYDENIDQIDVYCAVTEDEQTNILSSMLAKRLGAKRVITLINRSAFVDLVENESNIDIAFSPQQVTLGVLLTYIRKGDVIQLYSLGTGDLEAFEIVAHGTPDTSRIIGKVVEEIDWPDGITLAGIIRNQQVIVSHKNSIIEENDHMIFFISNKQSIPELESLCQIKGSHD</sequence>
<dbReference type="SUPFAM" id="SSF116726">
    <property type="entry name" value="TrkA C-terminal domain-like"/>
    <property type="match status" value="2"/>
</dbReference>
<comment type="caution">
    <text evidence="9">The sequence shown here is derived from an EMBL/GenBank/DDBJ whole genome shotgun (WGS) entry which is preliminary data.</text>
</comment>
<dbReference type="NCBIfam" id="NF007032">
    <property type="entry name" value="PRK09496.1-4"/>
    <property type="match status" value="1"/>
</dbReference>
<protein>
    <recommendedName>
        <fullName evidence="1">Trk system potassium uptake protein TrkA</fullName>
    </recommendedName>
</protein>
<evidence type="ECO:0000256" key="5">
    <source>
        <dbReference type="ARBA" id="ARBA00023027"/>
    </source>
</evidence>
<accession>A0AB35BVY3</accession>
<feature type="domain" description="RCK C-terminal" evidence="8">
    <location>
        <begin position="146"/>
        <end position="231"/>
    </location>
</feature>
<dbReference type="NCBIfam" id="NF007030">
    <property type="entry name" value="PRK09496.1-1"/>
    <property type="match status" value="1"/>
</dbReference>
<dbReference type="PANTHER" id="PTHR43833:SF5">
    <property type="entry name" value="TRK SYSTEM POTASSIUM UPTAKE PROTEIN TRKA"/>
    <property type="match status" value="1"/>
</dbReference>
<evidence type="ECO:0000256" key="4">
    <source>
        <dbReference type="ARBA" id="ARBA00022958"/>
    </source>
</evidence>
<dbReference type="GO" id="GO:0015079">
    <property type="term" value="F:potassium ion transmembrane transporter activity"/>
    <property type="evidence" value="ECO:0007669"/>
    <property type="project" value="InterPro"/>
</dbReference>
<keyword evidence="3" id="KW-0633">Potassium transport</keyword>
<evidence type="ECO:0000256" key="6">
    <source>
        <dbReference type="ARBA" id="ARBA00023065"/>
    </source>
</evidence>
<dbReference type="Gene3D" id="3.40.50.720">
    <property type="entry name" value="NAD(P)-binding Rossmann-like Domain"/>
    <property type="match status" value="2"/>
</dbReference>
<dbReference type="AlphaFoldDB" id="A0AB35BVY3"/>
<dbReference type="NCBIfam" id="NF007039">
    <property type="entry name" value="PRK09496.3-2"/>
    <property type="match status" value="1"/>
</dbReference>
<dbReference type="Proteomes" id="UP000680020">
    <property type="component" value="Unassembled WGS sequence"/>
</dbReference>
<dbReference type="RefSeq" id="WP_018122172.1">
    <property type="nucleotide sequence ID" value="NZ_JAGIBT010000001.1"/>
</dbReference>
<keyword evidence="2" id="KW-0813">Transport</keyword>